<dbReference type="EMBL" id="DSMU01000319">
    <property type="protein sequence ID" value="HEL66031.1"/>
    <property type="molecule type" value="Genomic_DNA"/>
</dbReference>
<dbReference type="InterPro" id="IPR005358">
    <property type="entry name" value="Puta_zinc/iron-chelating_dom"/>
</dbReference>
<organism evidence="1">
    <name type="scientific">Ammonifex degensii</name>
    <dbReference type="NCBI Taxonomy" id="42838"/>
    <lineage>
        <taxon>Bacteria</taxon>
        <taxon>Bacillati</taxon>
        <taxon>Bacillota</taxon>
        <taxon>Clostridia</taxon>
        <taxon>Thermoanaerobacterales</taxon>
        <taxon>Thermoanaerobacteraceae</taxon>
        <taxon>Ammonifex</taxon>
    </lineage>
</organism>
<evidence type="ECO:0000313" key="1">
    <source>
        <dbReference type="EMBL" id="HEL66031.1"/>
    </source>
</evidence>
<gene>
    <name evidence="1" type="ORF">ENQ34_05065</name>
</gene>
<reference evidence="1" key="1">
    <citation type="journal article" date="2020" name="mSystems">
        <title>Genome- and Community-Level Interaction Insights into Carbon Utilization and Element Cycling Functions of Hydrothermarchaeota in Hydrothermal Sediment.</title>
        <authorList>
            <person name="Zhou Z."/>
            <person name="Liu Y."/>
            <person name="Xu W."/>
            <person name="Pan J."/>
            <person name="Luo Z.H."/>
            <person name="Li M."/>
        </authorList>
    </citation>
    <scope>NUCLEOTIDE SEQUENCE [LARGE SCALE GENOMIC DNA]</scope>
    <source>
        <strain evidence="1">SpSt-300</strain>
    </source>
</reference>
<dbReference type="Pfam" id="PF03692">
    <property type="entry name" value="CxxCxxCC"/>
    <property type="match status" value="1"/>
</dbReference>
<comment type="caution">
    <text evidence="1">The sequence shown here is derived from an EMBL/GenBank/DDBJ whole genome shotgun (WGS) entry which is preliminary data.</text>
</comment>
<dbReference type="PANTHER" id="PTHR35866:SF1">
    <property type="entry name" value="YKGJ FAMILY CYSTEINE CLUSTER PROTEIN"/>
    <property type="match status" value="1"/>
</dbReference>
<dbReference type="PANTHER" id="PTHR35866">
    <property type="entry name" value="PUTATIVE-RELATED"/>
    <property type="match status" value="1"/>
</dbReference>
<accession>A0A7C2E3L0</accession>
<protein>
    <submittedName>
        <fullName evidence="1">YkgJ family cysteine cluster protein</fullName>
    </submittedName>
</protein>
<dbReference type="AlphaFoldDB" id="A0A7C2E3L0"/>
<name>A0A7C2E3L0_9THEO</name>
<sequence>MQFNFACQKGLPCFTRCCQDVNIFLSPYDVVRIKNRLGISSEEFLDAYTTVLVHRDSGVPVVRLNMVGEDRKCPFITSEGCSIYTDRPWACRMAPVDVDDAGNLKFILDRTECLGLNEPTSWTLEEWMADQGLDAYPEVEAAFNEIMSSAPLKEKYVLNPELTGMFLMAAYDVDRFRRFVFESGFFKVFDVPAATVEAVRTDDVELLKLGFRWLKFGLLDRNALKIREEEVEARKAEAVKGSKAPR</sequence>
<proteinExistence type="predicted"/>